<dbReference type="Gene3D" id="1.25.70.10">
    <property type="entry name" value="Transcription termination factor 3, mitochondrial"/>
    <property type="match status" value="1"/>
</dbReference>
<dbReference type="CDD" id="cd00201">
    <property type="entry name" value="WW"/>
    <property type="match status" value="2"/>
</dbReference>
<feature type="compositionally biased region" description="Basic residues" evidence="1">
    <location>
        <begin position="458"/>
        <end position="482"/>
    </location>
</feature>
<feature type="region of interest" description="Disordered" evidence="1">
    <location>
        <begin position="712"/>
        <end position="740"/>
    </location>
</feature>
<dbReference type="SMART" id="SM00456">
    <property type="entry name" value="WW"/>
    <property type="match status" value="2"/>
</dbReference>
<feature type="compositionally biased region" description="Basic and acidic residues" evidence="1">
    <location>
        <begin position="391"/>
        <end position="401"/>
    </location>
</feature>
<evidence type="ECO:0000259" key="2">
    <source>
        <dbReference type="PROSITE" id="PS50020"/>
    </source>
</evidence>
<dbReference type="EMBL" id="CAUJNA010002779">
    <property type="protein sequence ID" value="CAJ1394162.1"/>
    <property type="molecule type" value="Genomic_DNA"/>
</dbReference>
<feature type="compositionally biased region" description="Basic and acidic residues" evidence="1">
    <location>
        <begin position="411"/>
        <end position="436"/>
    </location>
</feature>
<gene>
    <name evidence="3" type="ORF">EVOR1521_LOCUS18888</name>
</gene>
<dbReference type="AlphaFoldDB" id="A0AA36N4L8"/>
<sequence length="740" mass="77900">MVVDQSLSLLADARLEELAQLAECFVHLRLRKPLKDLAMSLDAGFPPGGGRRIQSSEVALKLQGTGAEDSLEALPFVVRLIRATGQGSLVRLFADTLADCNVLEGAGVVLFCEATCKSAVLELDFVAGSFHFAGAVGMGIALCRRCRRSRLLRHARPADPAAPWRLLEAPAGSVKEWYYWNEETGVTSWEAPVESEDLGDSRGRWRANVSPEGDLYYYNEVTMETSWTLPEDAILDGEEAGENAGGEEDERISAAQAELAVAEKAAAEQAAAEKAAARQAAAEKAAAEKAAAEQAAAKKAAAEQVAAESAASEEAAAEKAAAEKAAAEQAAAENAAADKAAAEKAAAEKAAAEQAAAQNAAAEEAAAEKAAAEKAAAEQAAAENAAAEEAAAEKAAAEKAASEQAAAEEAAAEKAAAKKAAAKEAAAKKATAENTKKATAKKAAAKEATAKEATAKKATAKKATAKKATAKKATTKKASTKKAAKESATTTKKAKAAKHGAAEAIGEAAKEPSQTKKPKKASKAKEAGDEVSILMEELDLTVSGLQAEVVSDTLSFLLSIMPSRAFWAEALQGDPELLKADPEELQEAWQWLEEFLWNQDWAVPYGPMALAEAVQHQPALLYQGVAGLRATTAWLEQHGLDDEAVRSFVRGPTAVPFPSQPYPWIEILQLGAERLESAAQWLEIEKGWSRDQVSSSLLAEPYILLTAATASGAPKPYRDFPQPEPRESWLDTHVQELSDA</sequence>
<dbReference type="PANTHER" id="PTHR35193:SF5">
    <property type="entry name" value="FLOCCULATION PROTEIN FLO11"/>
    <property type="match status" value="1"/>
</dbReference>
<evidence type="ECO:0000313" key="4">
    <source>
        <dbReference type="Proteomes" id="UP001178507"/>
    </source>
</evidence>
<name>A0AA36N4L8_9DINO</name>
<proteinExistence type="predicted"/>
<feature type="compositionally biased region" description="Basic and acidic residues" evidence="1">
    <location>
        <begin position="340"/>
        <end position="351"/>
    </location>
</feature>
<dbReference type="GO" id="GO:0030261">
    <property type="term" value="P:chromosome condensation"/>
    <property type="evidence" value="ECO:0007669"/>
    <property type="project" value="InterPro"/>
</dbReference>
<dbReference type="GO" id="GO:0003677">
    <property type="term" value="F:DNA binding"/>
    <property type="evidence" value="ECO:0007669"/>
    <property type="project" value="InterPro"/>
</dbReference>
<feature type="region of interest" description="Disordered" evidence="1">
    <location>
        <begin position="307"/>
        <end position="528"/>
    </location>
</feature>
<dbReference type="GO" id="GO:0030527">
    <property type="term" value="F:structural constituent of chromatin"/>
    <property type="evidence" value="ECO:0007669"/>
    <property type="project" value="InterPro"/>
</dbReference>
<dbReference type="PROSITE" id="PS50020">
    <property type="entry name" value="WW_DOMAIN_2"/>
    <property type="match status" value="2"/>
</dbReference>
<accession>A0AA36N4L8</accession>
<evidence type="ECO:0000256" key="1">
    <source>
        <dbReference type="SAM" id="MobiDB-lite"/>
    </source>
</evidence>
<dbReference type="Proteomes" id="UP001178507">
    <property type="component" value="Unassembled WGS sequence"/>
</dbReference>
<dbReference type="PROSITE" id="PS01159">
    <property type="entry name" value="WW_DOMAIN_1"/>
    <property type="match status" value="1"/>
</dbReference>
<dbReference type="Gene3D" id="2.20.70.10">
    <property type="match status" value="2"/>
</dbReference>
<dbReference type="InterPro" id="IPR036020">
    <property type="entry name" value="WW_dom_sf"/>
</dbReference>
<dbReference type="Pfam" id="PF00397">
    <property type="entry name" value="WW"/>
    <property type="match status" value="1"/>
</dbReference>
<dbReference type="InterPro" id="IPR038538">
    <property type="entry name" value="MTERF_sf"/>
</dbReference>
<keyword evidence="4" id="KW-1185">Reference proteome</keyword>
<feature type="domain" description="WW" evidence="2">
    <location>
        <begin position="158"/>
        <end position="194"/>
    </location>
</feature>
<dbReference type="Pfam" id="PF07382">
    <property type="entry name" value="HC2"/>
    <property type="match status" value="1"/>
</dbReference>
<dbReference type="InterPro" id="IPR001202">
    <property type="entry name" value="WW_dom"/>
</dbReference>
<feature type="compositionally biased region" description="Basic and acidic residues" evidence="1">
    <location>
        <begin position="366"/>
        <end position="376"/>
    </location>
</feature>
<evidence type="ECO:0000313" key="3">
    <source>
        <dbReference type="EMBL" id="CAJ1394162.1"/>
    </source>
</evidence>
<feature type="compositionally biased region" description="Basic and acidic residues" evidence="1">
    <location>
        <begin position="316"/>
        <end position="326"/>
    </location>
</feature>
<reference evidence="3" key="1">
    <citation type="submission" date="2023-08" db="EMBL/GenBank/DDBJ databases">
        <authorList>
            <person name="Chen Y."/>
            <person name="Shah S."/>
            <person name="Dougan E. K."/>
            <person name="Thang M."/>
            <person name="Chan C."/>
        </authorList>
    </citation>
    <scope>NUCLEOTIDE SEQUENCE</scope>
</reference>
<comment type="caution">
    <text evidence="3">The sequence shown here is derived from an EMBL/GenBank/DDBJ whole genome shotgun (WGS) entry which is preliminary data.</text>
</comment>
<dbReference type="SUPFAM" id="SSF51045">
    <property type="entry name" value="WW domain"/>
    <property type="match status" value="1"/>
</dbReference>
<feature type="compositionally biased region" description="Low complexity" evidence="1">
    <location>
        <begin position="377"/>
        <end position="389"/>
    </location>
</feature>
<dbReference type="PANTHER" id="PTHR35193">
    <property type="entry name" value="MUCIN 13A, CELL SURFACE-ASSOCIATED-RELATED"/>
    <property type="match status" value="1"/>
</dbReference>
<feature type="compositionally biased region" description="Basic and acidic residues" evidence="1">
    <location>
        <begin position="724"/>
        <end position="740"/>
    </location>
</feature>
<feature type="compositionally biased region" description="Basic and acidic residues" evidence="1">
    <location>
        <begin position="444"/>
        <end position="455"/>
    </location>
</feature>
<protein>
    <recommendedName>
        <fullName evidence="2">WW domain-containing protein</fullName>
    </recommendedName>
</protein>
<feature type="compositionally biased region" description="Low complexity" evidence="1">
    <location>
        <begin position="327"/>
        <end position="339"/>
    </location>
</feature>
<feature type="compositionally biased region" description="Low complexity" evidence="1">
    <location>
        <begin position="352"/>
        <end position="364"/>
    </location>
</feature>
<organism evidence="3 4">
    <name type="scientific">Effrenium voratum</name>
    <dbReference type="NCBI Taxonomy" id="2562239"/>
    <lineage>
        <taxon>Eukaryota</taxon>
        <taxon>Sar</taxon>
        <taxon>Alveolata</taxon>
        <taxon>Dinophyceae</taxon>
        <taxon>Suessiales</taxon>
        <taxon>Symbiodiniaceae</taxon>
        <taxon>Effrenium</taxon>
    </lineage>
</organism>
<dbReference type="InterPro" id="IPR009970">
    <property type="entry name" value="HC2"/>
</dbReference>
<feature type="domain" description="WW" evidence="2">
    <location>
        <begin position="205"/>
        <end position="232"/>
    </location>
</feature>